<dbReference type="OrthoDB" id="2175316at2759"/>
<feature type="non-terminal residue" evidence="4">
    <location>
        <position position="1"/>
    </location>
</feature>
<dbReference type="GO" id="GO:0008270">
    <property type="term" value="F:zinc ion binding"/>
    <property type="evidence" value="ECO:0007669"/>
    <property type="project" value="UniProtKB-KW"/>
</dbReference>
<comment type="caution">
    <text evidence="4">The sequence shown here is derived from an EMBL/GenBank/DDBJ whole genome shotgun (WGS) entry which is preliminary data.</text>
</comment>
<keyword evidence="6" id="KW-1185">Reference proteome</keyword>
<feature type="compositionally biased region" description="Basic and acidic residues" evidence="2">
    <location>
        <begin position="7"/>
        <end position="31"/>
    </location>
</feature>
<evidence type="ECO:0000313" key="4">
    <source>
        <dbReference type="EMBL" id="ORY33276.1"/>
    </source>
</evidence>
<keyword evidence="1" id="KW-0862">Zinc</keyword>
<accession>A0A1Y2BEZ6</accession>
<evidence type="ECO:0000313" key="6">
    <source>
        <dbReference type="Proteomes" id="UP000193642"/>
    </source>
</evidence>
<dbReference type="AlphaFoldDB" id="A0A1Y2BEZ6"/>
<proteinExistence type="predicted"/>
<dbReference type="PROSITE" id="PS50103">
    <property type="entry name" value="ZF_C3H1"/>
    <property type="match status" value="1"/>
</dbReference>
<feature type="compositionally biased region" description="Pro residues" evidence="2">
    <location>
        <begin position="468"/>
        <end position="484"/>
    </location>
</feature>
<evidence type="ECO:0000256" key="1">
    <source>
        <dbReference type="PROSITE-ProRule" id="PRU00723"/>
    </source>
</evidence>
<dbReference type="InterPro" id="IPR000571">
    <property type="entry name" value="Znf_CCCH"/>
</dbReference>
<evidence type="ECO:0000313" key="5">
    <source>
        <dbReference type="EMBL" id="ORY48963.1"/>
    </source>
</evidence>
<sequence length="581" mass="65494">MSSSGTAERDDKVAHQTRAADQKKKPIQERLLGKVQAEIPAGPLMIAPNPLNIVSLEPADGDDLLIPAKRSASDEIMMPSLPSKMRLSNETVSAPPPQQPPPQLPPRINNLPQWFTNGVAMQYPTVSHDDWRMIMNECLRLRSLTNSFGGANINIDAPDRESTLVGLVLSEAIQKLQRFVVSQPPPTVLATTSNVQQIEHDPQSDTFVRVNASSITVLKQLVPLIKPETFVPLRFKSDLGVHPSWASRKSVATGKWQEIKDAVHVWPALNERLGSSTSYGSDTLIAISPLTKAVDFPLQLVYLLSTHVTPLEFLTETSHLDKISELRSKVKDFPNIDDAVKSYLQRDKRPFTITTLQQFISGMEKMKEILAVVLWDDYGEICSPDIDSYLHQIHKWFEHNPSLHQKDQFSNFILFHMEHANICAAKNRKLSEVTEDRAALLYQYLPHINTSEAVRHVNFANWQHKYPIPNPPNPNPPNPNPNHIPDPNTQSKYSTVRPKSTNATVYQRLGNNNERAMLFKSMPSFDDNGMSKVLCFSFNYTKACKQGSNCRFLHCCHPCVRDRGIKAFHAANIEHPNEFFQ</sequence>
<keyword evidence="1" id="KW-0479">Metal-binding</keyword>
<gene>
    <name evidence="5" type="ORF">BCR33DRAFT_714057</name>
    <name evidence="4" type="ORF">BCR33DRAFT_723251</name>
</gene>
<feature type="region of interest" description="Disordered" evidence="2">
    <location>
        <begin position="1"/>
        <end position="31"/>
    </location>
</feature>
<feature type="domain" description="C3H1-type" evidence="3">
    <location>
        <begin position="529"/>
        <end position="557"/>
    </location>
</feature>
<keyword evidence="1" id="KW-0863">Zinc-finger</keyword>
<dbReference type="Proteomes" id="UP000193642">
    <property type="component" value="Unassembled WGS sequence"/>
</dbReference>
<name>A0A1Y2BEZ6_9FUNG</name>
<reference evidence="4 6" key="1">
    <citation type="submission" date="2016-07" db="EMBL/GenBank/DDBJ databases">
        <title>Pervasive Adenine N6-methylation of Active Genes in Fungi.</title>
        <authorList>
            <consortium name="DOE Joint Genome Institute"/>
            <person name="Mondo S.J."/>
            <person name="Dannebaum R.O."/>
            <person name="Kuo R.C."/>
            <person name="Labutti K."/>
            <person name="Haridas S."/>
            <person name="Kuo A."/>
            <person name="Salamov A."/>
            <person name="Ahrendt S.R."/>
            <person name="Lipzen A."/>
            <person name="Sullivan W."/>
            <person name="Andreopoulos W.B."/>
            <person name="Clum A."/>
            <person name="Lindquist E."/>
            <person name="Daum C."/>
            <person name="Ramamoorthy G.K."/>
            <person name="Gryganskyi A."/>
            <person name="Culley D."/>
            <person name="Magnuson J.K."/>
            <person name="James T.Y."/>
            <person name="O'Malley M.A."/>
            <person name="Stajich J.E."/>
            <person name="Spatafora J.W."/>
            <person name="Visel A."/>
            <person name="Grigoriev I.V."/>
        </authorList>
    </citation>
    <scope>NUCLEOTIDE SEQUENCE [LARGE SCALE GENOMIC DNA]</scope>
    <source>
        <strain evidence="4 6">JEL800</strain>
    </source>
</reference>
<evidence type="ECO:0000259" key="3">
    <source>
        <dbReference type="PROSITE" id="PS50103"/>
    </source>
</evidence>
<dbReference type="EMBL" id="MCGO01000068">
    <property type="protein sequence ID" value="ORY33276.1"/>
    <property type="molecule type" value="Genomic_DNA"/>
</dbReference>
<evidence type="ECO:0000256" key="2">
    <source>
        <dbReference type="SAM" id="MobiDB-lite"/>
    </source>
</evidence>
<dbReference type="EMBL" id="MCGO01000010">
    <property type="protein sequence ID" value="ORY48963.1"/>
    <property type="molecule type" value="Genomic_DNA"/>
</dbReference>
<feature type="compositionally biased region" description="Polar residues" evidence="2">
    <location>
        <begin position="489"/>
        <end position="501"/>
    </location>
</feature>
<feature type="zinc finger region" description="C3H1-type" evidence="1">
    <location>
        <begin position="529"/>
        <end position="557"/>
    </location>
</feature>
<protein>
    <recommendedName>
        <fullName evidence="3">C3H1-type domain-containing protein</fullName>
    </recommendedName>
</protein>
<organism evidence="4 6">
    <name type="scientific">Rhizoclosmatium globosum</name>
    <dbReference type="NCBI Taxonomy" id="329046"/>
    <lineage>
        <taxon>Eukaryota</taxon>
        <taxon>Fungi</taxon>
        <taxon>Fungi incertae sedis</taxon>
        <taxon>Chytridiomycota</taxon>
        <taxon>Chytridiomycota incertae sedis</taxon>
        <taxon>Chytridiomycetes</taxon>
        <taxon>Chytridiales</taxon>
        <taxon>Chytriomycetaceae</taxon>
        <taxon>Rhizoclosmatium</taxon>
    </lineage>
</organism>
<feature type="region of interest" description="Disordered" evidence="2">
    <location>
        <begin position="466"/>
        <end position="501"/>
    </location>
</feature>